<evidence type="ECO:0000256" key="2">
    <source>
        <dbReference type="SAM" id="MobiDB-lite"/>
    </source>
</evidence>
<evidence type="ECO:0000256" key="1">
    <source>
        <dbReference type="SAM" id="Coils"/>
    </source>
</evidence>
<feature type="compositionally biased region" description="Basic and acidic residues" evidence="2">
    <location>
        <begin position="501"/>
        <end position="516"/>
    </location>
</feature>
<comment type="caution">
    <text evidence="3">The sequence shown here is derived from an EMBL/GenBank/DDBJ whole genome shotgun (WGS) entry which is preliminary data.</text>
</comment>
<evidence type="ECO:0000313" key="3">
    <source>
        <dbReference type="EMBL" id="MBC2602085.1"/>
    </source>
</evidence>
<dbReference type="AlphaFoldDB" id="A0A7X1B075"/>
<feature type="coiled-coil region" evidence="1">
    <location>
        <begin position="245"/>
        <end position="295"/>
    </location>
</feature>
<dbReference type="Proteomes" id="UP000525652">
    <property type="component" value="Unassembled WGS sequence"/>
</dbReference>
<proteinExistence type="predicted"/>
<keyword evidence="1" id="KW-0175">Coiled coil</keyword>
<name>A0A7X1B075_9BACT</name>
<dbReference type="EMBL" id="JACHVA010000082">
    <property type="protein sequence ID" value="MBC2602085.1"/>
    <property type="molecule type" value="Genomic_DNA"/>
</dbReference>
<keyword evidence="4" id="KW-1185">Reference proteome</keyword>
<sequence length="575" mass="65071">MLKNAITMYFGADTKGVETKMGKLKSSIKSFAVSMGLVLSVASVKKYIDHLTELGETAQTLNMNVEEYQRYIYAAKQSGVETAALNDGLLEMQKRFGEAMEGTGQMYEVMKKYNLSMEDSEGKLKTNDQLLGELADLYSSLPNSIEKARMADQAFGGSAKEMVRLLDEGAEGFARLKKEADEYGAIVEERVIRAAEETSYKLEKAMSRIGAFGTSIASGVYDAMDATGNAVGSFFYGTEAAADAYNESQSQMEEAITKKQQAEAKKRQAQFEAAQEKRRKTIEEANQKILDLEEDFRFNQLSAIGQLLQKEKELAKLRGEYVTGRVQGDFSELEGLDKKKEIASLEIDVAKRRAEIDKAAAAEQMRWEEKKAKMLRDHEFSQMKTTQEKIDFLQAEMNAIEKKATKEKLSYIEREKWLTKAIEVEDLLAEKKQKIRDDEQDAVDKRKETEEDILDLRKKAANIKSSDSGSDYEGRGQASLSELVAGTRGSSNDQRKARRVQRFEERAKEAADRGNYEKRDELFGKADKLRSEIGNLKESDRILRKQEELQKKQFEELEEIKKQITKLNEDLADES</sequence>
<feature type="coiled-coil region" evidence="1">
    <location>
        <begin position="519"/>
        <end position="574"/>
    </location>
</feature>
<reference evidence="3 4" key="1">
    <citation type="submission" date="2020-07" db="EMBL/GenBank/DDBJ databases">
        <authorList>
            <person name="Feng X."/>
        </authorList>
    </citation>
    <scope>NUCLEOTIDE SEQUENCE [LARGE SCALE GENOMIC DNA]</scope>
    <source>
        <strain evidence="3 4">JCM14086</strain>
    </source>
</reference>
<protein>
    <submittedName>
        <fullName evidence="3">Phage tail tape measure protein</fullName>
    </submittedName>
</protein>
<accession>A0A7X1B075</accession>
<dbReference type="RefSeq" id="WP_185692785.1">
    <property type="nucleotide sequence ID" value="NZ_JACHVA010000082.1"/>
</dbReference>
<organism evidence="3 4">
    <name type="scientific">Puniceicoccus vermicola</name>
    <dbReference type="NCBI Taxonomy" id="388746"/>
    <lineage>
        <taxon>Bacteria</taxon>
        <taxon>Pseudomonadati</taxon>
        <taxon>Verrucomicrobiota</taxon>
        <taxon>Opitutia</taxon>
        <taxon>Puniceicoccales</taxon>
        <taxon>Puniceicoccaceae</taxon>
        <taxon>Puniceicoccus</taxon>
    </lineage>
</organism>
<gene>
    <name evidence="3" type="ORF">H5P30_09885</name>
</gene>
<evidence type="ECO:0000313" key="4">
    <source>
        <dbReference type="Proteomes" id="UP000525652"/>
    </source>
</evidence>
<feature type="region of interest" description="Disordered" evidence="2">
    <location>
        <begin position="464"/>
        <end position="516"/>
    </location>
</feature>